<evidence type="ECO:0000313" key="2">
    <source>
        <dbReference type="EMBL" id="KKK60900.1"/>
    </source>
</evidence>
<protein>
    <submittedName>
        <fullName evidence="2">Uncharacterized protein</fullName>
    </submittedName>
</protein>
<keyword evidence="1" id="KW-1133">Transmembrane helix</keyword>
<organism evidence="2">
    <name type="scientific">marine sediment metagenome</name>
    <dbReference type="NCBI Taxonomy" id="412755"/>
    <lineage>
        <taxon>unclassified sequences</taxon>
        <taxon>metagenomes</taxon>
        <taxon>ecological metagenomes</taxon>
    </lineage>
</organism>
<comment type="caution">
    <text evidence="2">The sequence shown here is derived from an EMBL/GenBank/DDBJ whole genome shotgun (WGS) entry which is preliminary data.</text>
</comment>
<evidence type="ECO:0000256" key="1">
    <source>
        <dbReference type="SAM" id="Phobius"/>
    </source>
</evidence>
<keyword evidence="1" id="KW-0812">Transmembrane</keyword>
<proteinExistence type="predicted"/>
<feature type="non-terminal residue" evidence="2">
    <location>
        <position position="1"/>
    </location>
</feature>
<feature type="transmembrane region" description="Helical" evidence="1">
    <location>
        <begin position="327"/>
        <end position="345"/>
    </location>
</feature>
<sequence>DFNVWLGRGTVKRNNTFDESSIAELNLCIKQERTYFTDANIEYDEAIGTTYTQRNYFFQNDTINNSLKHVRLFLLPSTLSTSFIIKVQDDRILPLPDHLVKIQRFYPGTGGFETVQIVRTDDNGQSVGFFEVETVDYRFIVSVNNTLLLTTEKQKVKGESVPFTLTFTIGVDLGAPWQPYENITDLVFTLSHNKTTDLVVFQYEDLSGEFTSSNLIVQRLNSSFENVVICNRISTQAAAILSCDLSGNQTGSYVARGFITRTEEFLAGQLPFSIEDFTELLGLYGVFLGWFIILVSAFAFKFNEIAGIVMINLSIIFVNLIKLVSFGLVFITAIMAASIVIIIILEK</sequence>
<keyword evidence="1" id="KW-0472">Membrane</keyword>
<accession>A0A0F8XIK2</accession>
<feature type="transmembrane region" description="Helical" evidence="1">
    <location>
        <begin position="281"/>
        <end position="300"/>
    </location>
</feature>
<dbReference type="AlphaFoldDB" id="A0A0F8XIK2"/>
<gene>
    <name evidence="2" type="ORF">LCGC14_3019740</name>
</gene>
<reference evidence="2" key="1">
    <citation type="journal article" date="2015" name="Nature">
        <title>Complex archaea that bridge the gap between prokaryotes and eukaryotes.</title>
        <authorList>
            <person name="Spang A."/>
            <person name="Saw J.H."/>
            <person name="Jorgensen S.L."/>
            <person name="Zaremba-Niedzwiedzka K."/>
            <person name="Martijn J."/>
            <person name="Lind A.E."/>
            <person name="van Eijk R."/>
            <person name="Schleper C."/>
            <person name="Guy L."/>
            <person name="Ettema T.J."/>
        </authorList>
    </citation>
    <scope>NUCLEOTIDE SEQUENCE</scope>
</reference>
<name>A0A0F8XIK2_9ZZZZ</name>
<dbReference type="EMBL" id="LAZR01062742">
    <property type="protein sequence ID" value="KKK60900.1"/>
    <property type="molecule type" value="Genomic_DNA"/>
</dbReference>